<dbReference type="AlphaFoldDB" id="A0AAV6TQ53"/>
<evidence type="ECO:0000313" key="2">
    <source>
        <dbReference type="Proteomes" id="UP000827092"/>
    </source>
</evidence>
<proteinExistence type="predicted"/>
<dbReference type="EMBL" id="JAFNEN010001626">
    <property type="protein sequence ID" value="KAG8173581.1"/>
    <property type="molecule type" value="Genomic_DNA"/>
</dbReference>
<sequence length="79" mass="8376">FEKTRVASPSTMLKTLAPSAAPTFVHASPSTSTVDPTPEVMPTLKAISPLATHRLLPTSSFLKIMCVPTAAKPSRTRVT</sequence>
<evidence type="ECO:0000313" key="1">
    <source>
        <dbReference type="EMBL" id="KAG8173581.1"/>
    </source>
</evidence>
<dbReference type="Proteomes" id="UP000827092">
    <property type="component" value="Unassembled WGS sequence"/>
</dbReference>
<reference evidence="1 2" key="1">
    <citation type="journal article" date="2022" name="Nat. Ecol. Evol.">
        <title>A masculinizing supergene underlies an exaggerated male reproductive morph in a spider.</title>
        <authorList>
            <person name="Hendrickx F."/>
            <person name="De Corte Z."/>
            <person name="Sonet G."/>
            <person name="Van Belleghem S.M."/>
            <person name="Kostlbacher S."/>
            <person name="Vangestel C."/>
        </authorList>
    </citation>
    <scope>NUCLEOTIDE SEQUENCE [LARGE SCALE GENOMIC DNA]</scope>
    <source>
        <strain evidence="1">W744_W776</strain>
    </source>
</reference>
<feature type="non-terminal residue" evidence="1">
    <location>
        <position position="1"/>
    </location>
</feature>
<gene>
    <name evidence="1" type="ORF">JTE90_026590</name>
</gene>
<comment type="caution">
    <text evidence="1">The sequence shown here is derived from an EMBL/GenBank/DDBJ whole genome shotgun (WGS) entry which is preliminary data.</text>
</comment>
<name>A0AAV6TQ53_9ARAC</name>
<organism evidence="1 2">
    <name type="scientific">Oedothorax gibbosus</name>
    <dbReference type="NCBI Taxonomy" id="931172"/>
    <lineage>
        <taxon>Eukaryota</taxon>
        <taxon>Metazoa</taxon>
        <taxon>Ecdysozoa</taxon>
        <taxon>Arthropoda</taxon>
        <taxon>Chelicerata</taxon>
        <taxon>Arachnida</taxon>
        <taxon>Araneae</taxon>
        <taxon>Araneomorphae</taxon>
        <taxon>Entelegynae</taxon>
        <taxon>Araneoidea</taxon>
        <taxon>Linyphiidae</taxon>
        <taxon>Erigoninae</taxon>
        <taxon>Oedothorax</taxon>
    </lineage>
</organism>
<accession>A0AAV6TQ53</accession>
<protein>
    <submittedName>
        <fullName evidence="1">Uncharacterized protein</fullName>
    </submittedName>
</protein>
<keyword evidence="2" id="KW-1185">Reference proteome</keyword>